<feature type="compositionally biased region" description="Polar residues" evidence="2">
    <location>
        <begin position="15"/>
        <end position="27"/>
    </location>
</feature>
<proteinExistence type="predicted"/>
<dbReference type="PANTHER" id="PTHR35705:SF2">
    <property type="entry name" value="WPP DOMAIN-INTERACTING TAIL-ANCHORED PROTEIN 2"/>
    <property type="match status" value="1"/>
</dbReference>
<dbReference type="AlphaFoldDB" id="A0A803L7K5"/>
<feature type="region of interest" description="Disordered" evidence="2">
    <location>
        <begin position="583"/>
        <end position="610"/>
    </location>
</feature>
<evidence type="ECO:0000256" key="2">
    <source>
        <dbReference type="SAM" id="MobiDB-lite"/>
    </source>
</evidence>
<accession>A0A803L7K5</accession>
<dbReference type="InterPro" id="IPR039976">
    <property type="entry name" value="WIT1/WIT2"/>
</dbReference>
<dbReference type="Proteomes" id="UP000596660">
    <property type="component" value="Unplaced"/>
</dbReference>
<feature type="coiled-coil region" evidence="1">
    <location>
        <begin position="212"/>
        <end position="241"/>
    </location>
</feature>
<feature type="region of interest" description="Disordered" evidence="2">
    <location>
        <begin position="1"/>
        <end position="27"/>
    </location>
</feature>
<feature type="domain" description="WIT1/2 N-terminal helical bundle" evidence="3">
    <location>
        <begin position="38"/>
        <end position="174"/>
    </location>
</feature>
<dbReference type="Gramene" id="AUR62007844-RA">
    <property type="protein sequence ID" value="AUR62007844-RA:cds"/>
    <property type="gene ID" value="AUR62007844"/>
</dbReference>
<keyword evidence="1" id="KW-0175">Coiled coil</keyword>
<feature type="coiled-coil region" evidence="1">
    <location>
        <begin position="440"/>
        <end position="488"/>
    </location>
</feature>
<dbReference type="EnsemblPlants" id="AUR62007844-RA">
    <property type="protein sequence ID" value="AUR62007844-RA:cds"/>
    <property type="gene ID" value="AUR62007844"/>
</dbReference>
<dbReference type="Pfam" id="PF26581">
    <property type="entry name" value="WIT1_2_N"/>
    <property type="match status" value="1"/>
</dbReference>
<protein>
    <recommendedName>
        <fullName evidence="3">WIT1/2 N-terminal helical bundle domain-containing protein</fullName>
    </recommendedName>
</protein>
<reference evidence="4" key="2">
    <citation type="submission" date="2021-03" db="UniProtKB">
        <authorList>
            <consortium name="EnsemblPlants"/>
        </authorList>
    </citation>
    <scope>IDENTIFICATION</scope>
</reference>
<organism evidence="4 5">
    <name type="scientific">Chenopodium quinoa</name>
    <name type="common">Quinoa</name>
    <dbReference type="NCBI Taxonomy" id="63459"/>
    <lineage>
        <taxon>Eukaryota</taxon>
        <taxon>Viridiplantae</taxon>
        <taxon>Streptophyta</taxon>
        <taxon>Embryophyta</taxon>
        <taxon>Tracheophyta</taxon>
        <taxon>Spermatophyta</taxon>
        <taxon>Magnoliopsida</taxon>
        <taxon>eudicotyledons</taxon>
        <taxon>Gunneridae</taxon>
        <taxon>Pentapetalae</taxon>
        <taxon>Caryophyllales</taxon>
        <taxon>Chenopodiaceae</taxon>
        <taxon>Chenopodioideae</taxon>
        <taxon>Atripliceae</taxon>
        <taxon>Chenopodium</taxon>
    </lineage>
</organism>
<name>A0A803L7K5_CHEQI</name>
<dbReference type="SUPFAM" id="SSF57997">
    <property type="entry name" value="Tropomyosin"/>
    <property type="match status" value="1"/>
</dbReference>
<evidence type="ECO:0000313" key="5">
    <source>
        <dbReference type="Proteomes" id="UP000596660"/>
    </source>
</evidence>
<sequence>MDACISNGVDDADSKSSCNSLSNGVSTSENGLIEPTMLMELLTSLDLDLAYFSEKLVNLDLYMTIVSLGEIGLGELSMQNSKISEVEIEKALIFDLSFEYLDSEVTKLGNFLEVLQAKINDAHQKICLFKLRRDIFTIFQGKLQDSENSWKHLQEQLLELKRQLAKFHKTLSSFREKSTYSIEHEDLERSHYDLQNAGQQRLVLSMLEKSFATELNLEKRLLELKKREEELESELSLTNEAASGMEAFLGVALERLLEVEHSSQVFMGIAKEMMSRLQIYEFNMHCSVQREEELKSKLENSLEQLKKKDKLEQKIEELEKKLQASESKLQEVNASYEASQEQLSEMEDATEALREHAIMAETRAHDAEEKLATLTEENVELREEVVFLKAGDSNEEKITVLEKKVRELEVKLQTSKTFADASQEQQNMLYTAIWDMETLIEELKSKFSKAESKAENAEKQCLELAETNIELNKEKGNLKSENEKLVESLKVANKMKVARAKEISDGAKLITDMVMQLETERTRVQKQLSSLARENTILLEELRKMRRNLLKANQINKGDVDRKEMESNIYKTANGITTTLSTTEEVVETPTSTTASNQLDEPSEENNTDEAAGSFKFDAVAANCTNHDEAETAGSSKCVDDAAVSVAVNYKDRYNAEAAGSSKYNDDAAASVASNHEDATDCILQDNGSKMKNKLKEKKCNSIYYAQIDWSIVLGRKPKGEQERSQARDANMVFRNVIFWNDRMRIEYIIKLYDALESGRCLIYPDAQDAFADAENYKMSRPKTRNFRNY</sequence>
<evidence type="ECO:0000256" key="1">
    <source>
        <dbReference type="SAM" id="Coils"/>
    </source>
</evidence>
<reference evidence="4" key="1">
    <citation type="journal article" date="2017" name="Nature">
        <title>The genome of Chenopodium quinoa.</title>
        <authorList>
            <person name="Jarvis D.E."/>
            <person name="Ho Y.S."/>
            <person name="Lightfoot D.J."/>
            <person name="Schmoeckel S.M."/>
            <person name="Li B."/>
            <person name="Borm T.J.A."/>
            <person name="Ohyanagi H."/>
            <person name="Mineta K."/>
            <person name="Michell C.T."/>
            <person name="Saber N."/>
            <person name="Kharbatia N.M."/>
            <person name="Rupper R.R."/>
            <person name="Sharp A.R."/>
            <person name="Dally N."/>
            <person name="Boughton B.A."/>
            <person name="Woo Y.H."/>
            <person name="Gao G."/>
            <person name="Schijlen E.G.W.M."/>
            <person name="Guo X."/>
            <person name="Momin A.A."/>
            <person name="Negrao S."/>
            <person name="Al-Babili S."/>
            <person name="Gehring C."/>
            <person name="Roessner U."/>
            <person name="Jung C."/>
            <person name="Murphy K."/>
            <person name="Arold S.T."/>
            <person name="Gojobori T."/>
            <person name="van der Linden C.G."/>
            <person name="van Loo E.N."/>
            <person name="Jellen E.N."/>
            <person name="Maughan P.J."/>
            <person name="Tester M."/>
        </authorList>
    </citation>
    <scope>NUCLEOTIDE SEQUENCE [LARGE SCALE GENOMIC DNA]</scope>
    <source>
        <strain evidence="4">cv. PI 614886</strain>
    </source>
</reference>
<keyword evidence="5" id="KW-1185">Reference proteome</keyword>
<dbReference type="OMA" id="QDSENSW"/>
<feature type="coiled-coil region" evidence="1">
    <location>
        <begin position="288"/>
        <end position="391"/>
    </location>
</feature>
<evidence type="ECO:0000259" key="3">
    <source>
        <dbReference type="Pfam" id="PF26581"/>
    </source>
</evidence>
<feature type="coiled-coil region" evidence="1">
    <location>
        <begin position="514"/>
        <end position="548"/>
    </location>
</feature>
<dbReference type="PANTHER" id="PTHR35705">
    <property type="entry name" value="WPP DOMAIN-INTERACTING TAIL-ANCHORED PROTEIN 1"/>
    <property type="match status" value="1"/>
</dbReference>
<evidence type="ECO:0000313" key="4">
    <source>
        <dbReference type="EnsemblPlants" id="AUR62007844-RA:cds"/>
    </source>
</evidence>
<dbReference type="InterPro" id="IPR058610">
    <property type="entry name" value="WIT1_2_N"/>
</dbReference>
<feature type="compositionally biased region" description="Low complexity" evidence="2">
    <location>
        <begin position="583"/>
        <end position="594"/>
    </location>
</feature>